<dbReference type="AlphaFoldDB" id="A0A4Q2T6R3"/>
<evidence type="ECO:0000256" key="1">
    <source>
        <dbReference type="SAM" id="MobiDB-lite"/>
    </source>
</evidence>
<name>A0A4Q2T6R3_9ACTN</name>
<evidence type="ECO:0000313" key="3">
    <source>
        <dbReference type="Proteomes" id="UP000291101"/>
    </source>
</evidence>
<gene>
    <name evidence="2" type="ORF">EUA94_07505</name>
</gene>
<feature type="compositionally biased region" description="Polar residues" evidence="1">
    <location>
        <begin position="142"/>
        <end position="151"/>
    </location>
</feature>
<comment type="caution">
    <text evidence="2">The sequence shown here is derived from an EMBL/GenBank/DDBJ whole genome shotgun (WGS) entry which is preliminary data.</text>
</comment>
<feature type="region of interest" description="Disordered" evidence="1">
    <location>
        <begin position="125"/>
        <end position="151"/>
    </location>
</feature>
<evidence type="ECO:0000313" key="2">
    <source>
        <dbReference type="EMBL" id="RYC12509.1"/>
    </source>
</evidence>
<sequence>MGDNMLMADIGLVANALTALNVDPDLVAEVTEMLLDNSDDLKSHIVTDVAPGWFGGSSNAHRIGVNTKMAHQAVEEEFQKLADSLRGYSEAINLWANEVRDVDGTSNAEMVQRQTALEQVNTTLDHARDESGDNNMGDGSYTEPTTSGSGA</sequence>
<dbReference type="EMBL" id="SDWV01000006">
    <property type="protein sequence ID" value="RYC12509.1"/>
    <property type="molecule type" value="Genomic_DNA"/>
</dbReference>
<dbReference type="OrthoDB" id="3783520at2"/>
<proteinExistence type="predicted"/>
<organism evidence="2 3">
    <name type="scientific">Nocardioides zhouii</name>
    <dbReference type="NCBI Taxonomy" id="1168729"/>
    <lineage>
        <taxon>Bacteria</taxon>
        <taxon>Bacillati</taxon>
        <taxon>Actinomycetota</taxon>
        <taxon>Actinomycetes</taxon>
        <taxon>Propionibacteriales</taxon>
        <taxon>Nocardioidaceae</taxon>
        <taxon>Nocardioides</taxon>
    </lineage>
</organism>
<dbReference type="RefSeq" id="WP_129426262.1">
    <property type="nucleotide sequence ID" value="NZ_SDWV01000006.1"/>
</dbReference>
<protein>
    <submittedName>
        <fullName evidence="2">Uncharacterized protein</fullName>
    </submittedName>
</protein>
<keyword evidence="3" id="KW-1185">Reference proteome</keyword>
<dbReference type="Proteomes" id="UP000291101">
    <property type="component" value="Unassembled WGS sequence"/>
</dbReference>
<accession>A0A4Q2T6R3</accession>
<reference evidence="2 3" key="1">
    <citation type="submission" date="2019-01" db="EMBL/GenBank/DDBJ databases">
        <title>Novel species of Nocardioides.</title>
        <authorList>
            <person name="Liu Q."/>
            <person name="X Y.-H."/>
        </authorList>
    </citation>
    <scope>NUCLEOTIDE SEQUENCE [LARGE SCALE GENOMIC DNA]</scope>
    <source>
        <strain evidence="2 3">HLT2-9</strain>
    </source>
</reference>